<accession>A0A2H0N3I1</accession>
<protein>
    <submittedName>
        <fullName evidence="1">Uncharacterized protein</fullName>
    </submittedName>
</protein>
<evidence type="ECO:0000313" key="1">
    <source>
        <dbReference type="EMBL" id="PIR02665.1"/>
    </source>
</evidence>
<evidence type="ECO:0000313" key="2">
    <source>
        <dbReference type="Proteomes" id="UP000231139"/>
    </source>
</evidence>
<organism evidence="1 2">
    <name type="scientific">Candidatus Nealsonbacteria bacterium CG11_big_fil_rev_8_21_14_0_20_35_11</name>
    <dbReference type="NCBI Taxonomy" id="1974713"/>
    <lineage>
        <taxon>Bacteria</taxon>
        <taxon>Candidatus Nealsoniibacteriota</taxon>
    </lineage>
</organism>
<dbReference type="Proteomes" id="UP000231139">
    <property type="component" value="Unassembled WGS sequence"/>
</dbReference>
<dbReference type="EMBL" id="PCWK01000019">
    <property type="protein sequence ID" value="PIR02665.1"/>
    <property type="molecule type" value="Genomic_DNA"/>
</dbReference>
<proteinExistence type="predicted"/>
<gene>
    <name evidence="1" type="ORF">COV62_00890</name>
</gene>
<feature type="non-terminal residue" evidence="1">
    <location>
        <position position="1"/>
    </location>
</feature>
<sequence length="77" mass="9256">NLTPQKVVQILKTYGSEDGIEENRIPEFYERFKDKKYCILIFLRDPQRIKPFEINKKGFGMMSAWITMKKIDDIKRN</sequence>
<name>A0A2H0N3I1_9BACT</name>
<dbReference type="AlphaFoldDB" id="A0A2H0N3I1"/>
<comment type="caution">
    <text evidence="1">The sequence shown here is derived from an EMBL/GenBank/DDBJ whole genome shotgun (WGS) entry which is preliminary data.</text>
</comment>
<reference evidence="1 2" key="1">
    <citation type="submission" date="2017-09" db="EMBL/GenBank/DDBJ databases">
        <title>Depth-based differentiation of microbial function through sediment-hosted aquifers and enrichment of novel symbionts in the deep terrestrial subsurface.</title>
        <authorList>
            <person name="Probst A.J."/>
            <person name="Ladd B."/>
            <person name="Jarett J.K."/>
            <person name="Geller-Mcgrath D.E."/>
            <person name="Sieber C.M."/>
            <person name="Emerson J.B."/>
            <person name="Anantharaman K."/>
            <person name="Thomas B.C."/>
            <person name="Malmstrom R."/>
            <person name="Stieglmeier M."/>
            <person name="Klingl A."/>
            <person name="Woyke T."/>
            <person name="Ryan C.M."/>
            <person name="Banfield J.F."/>
        </authorList>
    </citation>
    <scope>NUCLEOTIDE SEQUENCE [LARGE SCALE GENOMIC DNA]</scope>
    <source>
        <strain evidence="1">CG11_big_fil_rev_8_21_14_0_20_35_11</strain>
    </source>
</reference>